<keyword evidence="1" id="KW-0051">Antiviral defense</keyword>
<evidence type="ECO:0000256" key="1">
    <source>
        <dbReference type="ARBA" id="ARBA00023118"/>
    </source>
</evidence>
<dbReference type="OrthoDB" id="9789361at2"/>
<evidence type="ECO:0000313" key="3">
    <source>
        <dbReference type="EMBL" id="SFJ95306.1"/>
    </source>
</evidence>
<dbReference type="Proteomes" id="UP000243374">
    <property type="component" value="Unassembled WGS sequence"/>
</dbReference>
<evidence type="ECO:0000259" key="2">
    <source>
        <dbReference type="Pfam" id="PF03787"/>
    </source>
</evidence>
<accession>A0A662Z9W6</accession>
<feature type="domain" description="CRISPR type III-associated protein" evidence="2">
    <location>
        <begin position="8"/>
        <end position="191"/>
    </location>
</feature>
<proteinExistence type="predicted"/>
<dbReference type="AlphaFoldDB" id="A0A662Z9W6"/>
<dbReference type="EMBL" id="FOSF01000009">
    <property type="protein sequence ID" value="SFJ95306.1"/>
    <property type="molecule type" value="Genomic_DNA"/>
</dbReference>
<dbReference type="InterPro" id="IPR052216">
    <property type="entry name" value="CRISPR_Csm3_endoribonuclease"/>
</dbReference>
<keyword evidence="4" id="KW-1185">Reference proteome</keyword>
<name>A0A662Z9W6_9GAMM</name>
<dbReference type="PANTHER" id="PTHR35579:SF6">
    <property type="entry name" value="DUF324 DOMAIN-CONTAINING PROTEIN"/>
    <property type="match status" value="1"/>
</dbReference>
<dbReference type="GO" id="GO:0051607">
    <property type="term" value="P:defense response to virus"/>
    <property type="evidence" value="ECO:0007669"/>
    <property type="project" value="UniProtKB-KW"/>
</dbReference>
<dbReference type="RefSeq" id="WP_074839718.1">
    <property type="nucleotide sequence ID" value="NZ_CP047056.1"/>
</dbReference>
<dbReference type="CDD" id="cd09726">
    <property type="entry name" value="RAMP_I_III"/>
    <property type="match status" value="2"/>
</dbReference>
<dbReference type="InterPro" id="IPR005537">
    <property type="entry name" value="RAMP_III_fam"/>
</dbReference>
<feature type="domain" description="CRISPR type III-associated protein" evidence="2">
    <location>
        <begin position="256"/>
        <end position="437"/>
    </location>
</feature>
<protein>
    <submittedName>
        <fullName evidence="3">CRISPR/Cas system CSM-associated protein Csm3, group 7 of RAMP superfamily</fullName>
    </submittedName>
</protein>
<dbReference type="PANTHER" id="PTHR35579">
    <property type="entry name" value="CRISPR SYSTEM CMS ENDORIBONUCLEASE CSM3"/>
    <property type="match status" value="1"/>
</dbReference>
<sequence>MIITRFILETLTPLHCGGGDDPVFDQIVTRDAFGFWRIPGSSIAGILRNYLKKSAPELENVLFGYASTSSRESNKDNKASIVWCMDAYQLDFDMKLAYCKQLNGEKVSALGPFVRDHVNIDLNTSTAKEGCKYDEEIIPPGTRFFLELRLDGWEKELTDDEKQAFIKLCSAIASGEVTFGGKKVSGYGRFSCNFKSGNPSFICMEYDLKKANELEAYLNIPKAPSLSLKDGTRISLEKNSPVYSAADISFDLELPLETDGPVMVGGTNLKEQDQEVDMVCLTTPYLDYEGQQKINYCYTLPGSSFRGVLRHGVYKVAKALKLDAQKEVDELFGYINGKDKEKKAASGKVQIEDIYLKQARALRLQHVAIDRFTGGALDSALFDEKPVFASGLKIPLKLKVTGITKNQAKLLSHALLDLCTGMLPVGGGTNRGNGSLKITGLDSGLEQALSASELKFTGAWDGQDISACGFVDFLKKLD</sequence>
<evidence type="ECO:0000313" key="4">
    <source>
        <dbReference type="Proteomes" id="UP000243374"/>
    </source>
</evidence>
<reference evidence="3 4" key="1">
    <citation type="submission" date="2016-10" db="EMBL/GenBank/DDBJ databases">
        <authorList>
            <person name="Varghese N."/>
            <person name="Submissions S."/>
        </authorList>
    </citation>
    <scope>NUCLEOTIDE SEQUENCE [LARGE SCALE GENOMIC DNA]</scope>
    <source>
        <strain evidence="3 4">22B</strain>
    </source>
</reference>
<dbReference type="Pfam" id="PF03787">
    <property type="entry name" value="RAMPs"/>
    <property type="match status" value="2"/>
</dbReference>
<organism evidence="3 4">
    <name type="scientific">Succinivibrio dextrinosolvens</name>
    <dbReference type="NCBI Taxonomy" id="83771"/>
    <lineage>
        <taxon>Bacteria</taxon>
        <taxon>Pseudomonadati</taxon>
        <taxon>Pseudomonadota</taxon>
        <taxon>Gammaproteobacteria</taxon>
        <taxon>Aeromonadales</taxon>
        <taxon>Succinivibrionaceae</taxon>
        <taxon>Succinivibrio</taxon>
    </lineage>
</organism>
<gene>
    <name evidence="3" type="ORF">SAMN04487865_100949</name>
</gene>